<evidence type="ECO:0000256" key="2">
    <source>
        <dbReference type="SAM" id="SignalP"/>
    </source>
</evidence>
<dbReference type="STRING" id="1220926.S2JLQ4"/>
<keyword evidence="1 2" id="KW-0732">Signal</keyword>
<dbReference type="AlphaFoldDB" id="S2JLQ4"/>
<proteinExistence type="predicted"/>
<evidence type="ECO:0000313" key="4">
    <source>
        <dbReference type="EMBL" id="EPB91286.1"/>
    </source>
</evidence>
<dbReference type="Pfam" id="PF10342">
    <property type="entry name" value="Kre9_KNH"/>
    <property type="match status" value="1"/>
</dbReference>
<dbReference type="OrthoDB" id="2260257at2759"/>
<evidence type="ECO:0000259" key="3">
    <source>
        <dbReference type="Pfam" id="PF10342"/>
    </source>
</evidence>
<dbReference type="InterPro" id="IPR018466">
    <property type="entry name" value="Kre9/Knh1-like_N"/>
</dbReference>
<organism evidence="4 5">
    <name type="scientific">Mucor circinelloides f. circinelloides (strain 1006PhL)</name>
    <name type="common">Mucormycosis agent</name>
    <name type="synonym">Calyptromyces circinelloides</name>
    <dbReference type="NCBI Taxonomy" id="1220926"/>
    <lineage>
        <taxon>Eukaryota</taxon>
        <taxon>Fungi</taxon>
        <taxon>Fungi incertae sedis</taxon>
        <taxon>Mucoromycota</taxon>
        <taxon>Mucoromycotina</taxon>
        <taxon>Mucoromycetes</taxon>
        <taxon>Mucorales</taxon>
        <taxon>Mucorineae</taxon>
        <taxon>Mucoraceae</taxon>
        <taxon>Mucor</taxon>
    </lineage>
</organism>
<evidence type="ECO:0000313" key="5">
    <source>
        <dbReference type="Proteomes" id="UP000014254"/>
    </source>
</evidence>
<dbReference type="eggNOG" id="ENOG502SGTQ">
    <property type="taxonomic scope" value="Eukaryota"/>
</dbReference>
<protein>
    <recommendedName>
        <fullName evidence="3">Yeast cell wall synthesis Kre9/Knh1-like N-terminal domain-containing protein</fullName>
    </recommendedName>
</protein>
<feature type="domain" description="Yeast cell wall synthesis Kre9/Knh1-like N-terminal" evidence="3">
    <location>
        <begin position="26"/>
        <end position="113"/>
    </location>
</feature>
<dbReference type="PANTHER" id="PTHR40633">
    <property type="entry name" value="MATRIX PROTEIN, PUTATIVE (AFU_ORTHOLOGUE AFUA_8G05410)-RELATED"/>
    <property type="match status" value="1"/>
</dbReference>
<dbReference type="PANTHER" id="PTHR40633:SF1">
    <property type="entry name" value="GPI ANCHORED SERINE-THREONINE RICH PROTEIN (AFU_ORTHOLOGUE AFUA_1G03630)"/>
    <property type="match status" value="1"/>
</dbReference>
<keyword evidence="5" id="KW-1185">Reference proteome</keyword>
<gene>
    <name evidence="4" type="ORF">HMPREF1544_01802</name>
</gene>
<accession>S2JLQ4</accession>
<feature type="signal peptide" evidence="2">
    <location>
        <begin position="1"/>
        <end position="18"/>
    </location>
</feature>
<dbReference type="EMBL" id="KE123910">
    <property type="protein sequence ID" value="EPB91286.1"/>
    <property type="molecule type" value="Genomic_DNA"/>
</dbReference>
<reference evidence="5" key="1">
    <citation type="submission" date="2013-05" db="EMBL/GenBank/DDBJ databases">
        <title>The Genome sequence of Mucor circinelloides f. circinelloides 1006PhL.</title>
        <authorList>
            <consortium name="The Broad Institute Genomics Platform"/>
            <person name="Cuomo C."/>
            <person name="Earl A."/>
            <person name="Findley K."/>
            <person name="Lee S.C."/>
            <person name="Walker B."/>
            <person name="Young S."/>
            <person name="Zeng Q."/>
            <person name="Gargeya S."/>
            <person name="Fitzgerald M."/>
            <person name="Haas B."/>
            <person name="Abouelleil A."/>
            <person name="Allen A.W."/>
            <person name="Alvarado L."/>
            <person name="Arachchi H.M."/>
            <person name="Berlin A.M."/>
            <person name="Chapman S.B."/>
            <person name="Gainer-Dewar J."/>
            <person name="Goldberg J."/>
            <person name="Griggs A."/>
            <person name="Gujja S."/>
            <person name="Hansen M."/>
            <person name="Howarth C."/>
            <person name="Imamovic A."/>
            <person name="Ireland A."/>
            <person name="Larimer J."/>
            <person name="McCowan C."/>
            <person name="Murphy C."/>
            <person name="Pearson M."/>
            <person name="Poon T.W."/>
            <person name="Priest M."/>
            <person name="Roberts A."/>
            <person name="Saif S."/>
            <person name="Shea T."/>
            <person name="Sisk P."/>
            <person name="Sykes S."/>
            <person name="Wortman J."/>
            <person name="Nusbaum C."/>
            <person name="Birren B."/>
        </authorList>
    </citation>
    <scope>NUCLEOTIDE SEQUENCE [LARGE SCALE GENOMIC DNA]</scope>
    <source>
        <strain evidence="5">1006PhL</strain>
    </source>
</reference>
<evidence type="ECO:0000256" key="1">
    <source>
        <dbReference type="ARBA" id="ARBA00022729"/>
    </source>
</evidence>
<dbReference type="OMA" id="PAIITWI"/>
<feature type="chain" id="PRO_5004509185" description="Yeast cell wall synthesis Kre9/Knh1-like N-terminal domain-containing protein" evidence="2">
    <location>
        <begin position="19"/>
        <end position="186"/>
    </location>
</feature>
<dbReference type="InterPro" id="IPR052982">
    <property type="entry name" value="SRP1/TIP1-like"/>
</dbReference>
<sequence length="186" mass="18162">MKSIFAAIAALAATVVSAQNIVSITSPLTGTVYTAGQPAIITWIDQQVPVIPKIVLAKGLPTALQPVSTIAQDVDANAGSYVWNVPADIAAGDDYAFELGNSPNISFTGLFTIKNDGNAAVNTASPASSEAAASSSSASASASAPATDATAAANVLVAESAGFKVSSNKAAVGAISVAGAAAAALI</sequence>
<name>S2JLQ4_MUCC1</name>
<dbReference type="VEuPathDB" id="FungiDB:HMPREF1544_01802"/>
<dbReference type="Proteomes" id="UP000014254">
    <property type="component" value="Unassembled WGS sequence"/>
</dbReference>
<dbReference type="InParanoid" id="S2JLQ4"/>